<dbReference type="Proteomes" id="UP000261948">
    <property type="component" value="Unassembled WGS sequence"/>
</dbReference>
<dbReference type="Pfam" id="PF01381">
    <property type="entry name" value="HTH_3"/>
    <property type="match status" value="1"/>
</dbReference>
<dbReference type="EMBL" id="QURR01000008">
    <property type="protein sequence ID" value="RGE45654.1"/>
    <property type="molecule type" value="Genomic_DNA"/>
</dbReference>
<protein>
    <submittedName>
        <fullName evidence="2">XRE family transcriptional regulator</fullName>
    </submittedName>
</protein>
<dbReference type="Gene3D" id="1.10.260.40">
    <property type="entry name" value="lambda repressor-like DNA-binding domains"/>
    <property type="match status" value="1"/>
</dbReference>
<dbReference type="InterPro" id="IPR001387">
    <property type="entry name" value="Cro/C1-type_HTH"/>
</dbReference>
<dbReference type="OrthoDB" id="8527856at2"/>
<dbReference type="SMART" id="SM00530">
    <property type="entry name" value="HTH_XRE"/>
    <property type="match status" value="1"/>
</dbReference>
<proteinExistence type="predicted"/>
<dbReference type="AlphaFoldDB" id="A0A373FNC2"/>
<sequence>MSAKPQPPTQLPDPDNLRDVLAYWVRLKRVEKGWSQERLALECELDRTYVSAVERSRWNVSLSNMERLAQALGVEVWTLLRAPQSQNFA</sequence>
<keyword evidence="3" id="KW-1185">Reference proteome</keyword>
<comment type="caution">
    <text evidence="2">The sequence shown here is derived from an EMBL/GenBank/DDBJ whole genome shotgun (WGS) entry which is preliminary data.</text>
</comment>
<reference evidence="2 3" key="1">
    <citation type="submission" date="2018-08" db="EMBL/GenBank/DDBJ databases">
        <title>Comamonas testosteroni strain SWCO2.</title>
        <authorList>
            <person name="Jiang N."/>
            <person name="Zhang X.Z."/>
        </authorList>
    </citation>
    <scope>NUCLEOTIDE SEQUENCE [LARGE SCALE GENOMIC DNA]</scope>
    <source>
        <strain evidence="2 3">SWCO2</strain>
    </source>
</reference>
<organism evidence="2 3">
    <name type="scientific">Comamonas testosteroni</name>
    <name type="common">Pseudomonas testosteroni</name>
    <dbReference type="NCBI Taxonomy" id="285"/>
    <lineage>
        <taxon>Bacteria</taxon>
        <taxon>Pseudomonadati</taxon>
        <taxon>Pseudomonadota</taxon>
        <taxon>Betaproteobacteria</taxon>
        <taxon>Burkholderiales</taxon>
        <taxon>Comamonadaceae</taxon>
        <taxon>Comamonas</taxon>
    </lineage>
</organism>
<evidence type="ECO:0000313" key="2">
    <source>
        <dbReference type="EMBL" id="RGE45654.1"/>
    </source>
</evidence>
<feature type="domain" description="HTH cro/C1-type" evidence="1">
    <location>
        <begin position="25"/>
        <end position="79"/>
    </location>
</feature>
<dbReference type="GO" id="GO:0003677">
    <property type="term" value="F:DNA binding"/>
    <property type="evidence" value="ECO:0007669"/>
    <property type="project" value="InterPro"/>
</dbReference>
<evidence type="ECO:0000259" key="1">
    <source>
        <dbReference type="PROSITE" id="PS50943"/>
    </source>
</evidence>
<gene>
    <name evidence="2" type="ORF">DZC30_08225</name>
</gene>
<dbReference type="CDD" id="cd00093">
    <property type="entry name" value="HTH_XRE"/>
    <property type="match status" value="1"/>
</dbReference>
<dbReference type="InterPro" id="IPR010982">
    <property type="entry name" value="Lambda_DNA-bd_dom_sf"/>
</dbReference>
<accession>A0A373FNC2</accession>
<dbReference type="PROSITE" id="PS50943">
    <property type="entry name" value="HTH_CROC1"/>
    <property type="match status" value="1"/>
</dbReference>
<evidence type="ECO:0000313" key="3">
    <source>
        <dbReference type="Proteomes" id="UP000261948"/>
    </source>
</evidence>
<dbReference type="SUPFAM" id="SSF47413">
    <property type="entry name" value="lambda repressor-like DNA-binding domains"/>
    <property type="match status" value="1"/>
</dbReference>
<name>A0A373FNC2_COMTE</name>